<evidence type="ECO:0000256" key="3">
    <source>
        <dbReference type="ARBA" id="ARBA00012556"/>
    </source>
</evidence>
<evidence type="ECO:0000256" key="6">
    <source>
        <dbReference type="RuleBase" id="RU361192"/>
    </source>
</evidence>
<dbReference type="Gene3D" id="3.20.20.80">
    <property type="entry name" value="Glycosidases"/>
    <property type="match status" value="1"/>
</dbReference>
<dbReference type="SUPFAM" id="SSF51445">
    <property type="entry name" value="(Trans)glycosidases"/>
    <property type="match status" value="1"/>
</dbReference>
<reference evidence="7 8" key="1">
    <citation type="journal article" date="2012" name="Science">
        <title>The Paleozoic origin of enzymatic lignin decomposition reconstructed from 31 fungal genomes.</title>
        <authorList>
            <person name="Floudas D."/>
            <person name="Binder M."/>
            <person name="Riley R."/>
            <person name="Barry K."/>
            <person name="Blanchette R.A."/>
            <person name="Henrissat B."/>
            <person name="Martinez A.T."/>
            <person name="Otillar R."/>
            <person name="Spatafora J.W."/>
            <person name="Yadav J.S."/>
            <person name="Aerts A."/>
            <person name="Benoit I."/>
            <person name="Boyd A."/>
            <person name="Carlson A."/>
            <person name="Copeland A."/>
            <person name="Coutinho P.M."/>
            <person name="de Vries R.P."/>
            <person name="Ferreira P."/>
            <person name="Findley K."/>
            <person name="Foster B."/>
            <person name="Gaskell J."/>
            <person name="Glotzer D."/>
            <person name="Gorecki P."/>
            <person name="Heitman J."/>
            <person name="Hesse C."/>
            <person name="Hori C."/>
            <person name="Igarashi K."/>
            <person name="Jurgens J.A."/>
            <person name="Kallen N."/>
            <person name="Kersten P."/>
            <person name="Kohler A."/>
            <person name="Kuees U."/>
            <person name="Kumar T.K.A."/>
            <person name="Kuo A."/>
            <person name="LaButti K."/>
            <person name="Larrondo L.F."/>
            <person name="Lindquist E."/>
            <person name="Ling A."/>
            <person name="Lombard V."/>
            <person name="Lucas S."/>
            <person name="Lundell T."/>
            <person name="Martin R."/>
            <person name="McLaughlin D.J."/>
            <person name="Morgenstern I."/>
            <person name="Morin E."/>
            <person name="Murat C."/>
            <person name="Nagy L.G."/>
            <person name="Nolan M."/>
            <person name="Ohm R.A."/>
            <person name="Patyshakuliyeva A."/>
            <person name="Rokas A."/>
            <person name="Ruiz-Duenas F.J."/>
            <person name="Sabat G."/>
            <person name="Salamov A."/>
            <person name="Samejima M."/>
            <person name="Schmutz J."/>
            <person name="Slot J.C."/>
            <person name="St John F."/>
            <person name="Stenlid J."/>
            <person name="Sun H."/>
            <person name="Sun S."/>
            <person name="Syed K."/>
            <person name="Tsang A."/>
            <person name="Wiebenga A."/>
            <person name="Young D."/>
            <person name="Pisabarro A."/>
            <person name="Eastwood D.C."/>
            <person name="Martin F."/>
            <person name="Cullen D."/>
            <person name="Grigoriev I.V."/>
            <person name="Hibbett D.S."/>
        </authorList>
    </citation>
    <scope>NUCLEOTIDE SEQUENCE [LARGE SCALE GENOMIC DNA]</scope>
    <source>
        <strain evidence="7 8">ATCC 11539</strain>
    </source>
</reference>
<gene>
    <name evidence="7" type="ORF">GLOTRDRAFT_78594</name>
</gene>
<evidence type="ECO:0000256" key="5">
    <source>
        <dbReference type="ARBA" id="ARBA00023295"/>
    </source>
</evidence>
<dbReference type="OrthoDB" id="110914at2759"/>
<dbReference type="GO" id="GO:0015926">
    <property type="term" value="F:glucosidase activity"/>
    <property type="evidence" value="ECO:0007669"/>
    <property type="project" value="InterPro"/>
</dbReference>
<evidence type="ECO:0000256" key="2">
    <source>
        <dbReference type="ARBA" id="ARBA00010687"/>
    </source>
</evidence>
<feature type="chain" id="PRO_5005146550" description="Arabinogalactan endo-beta-1,4-galactanase" evidence="6">
    <location>
        <begin position="22"/>
        <end position="356"/>
    </location>
</feature>
<dbReference type="KEGG" id="gtr:GLOTRDRAFT_78594"/>
<dbReference type="STRING" id="670483.S7Q0W5"/>
<sequence length="356" mass="38083">MVTFTRCLGFLASLAAVGVHGLAYHCADFSSLLVNEAAGITYTDNGVPERFDTILANHGANLARIRVWTAGDYNLSAALAVAKRAQGVGMQLLVDLHYSDSWADPGKQYIPSSWPTDLAGLLPTIYNYTRDLVMAFNAQGTPITFLQIGNEINSGILWPVGEISQTGYGPLSQLLHSGVMGARAGSSTLKTMIHLANGWDLPELTSWYQGVLSVEGGLTLADVDTMGFSFYPFYGTGATLSALQTSMMNITQTYRKNFMIVETDWPAVCSGVALSEPSIPASVPGQETWVEDIRNTLQNVVIDDGENGMGVVALGICYWEPGWIGNAALGSGCQDNLLVDSAGATRPSISMFSLDM</sequence>
<evidence type="ECO:0000256" key="1">
    <source>
        <dbReference type="ARBA" id="ARBA00001695"/>
    </source>
</evidence>
<dbReference type="PANTHER" id="PTHR34983:SF1">
    <property type="entry name" value="ARABINOGALACTAN ENDO-BETA-1,4-GALACTANASE A"/>
    <property type="match status" value="1"/>
</dbReference>
<dbReference type="OMA" id="KYIHDEW"/>
<dbReference type="RefSeq" id="XP_007867896.1">
    <property type="nucleotide sequence ID" value="XM_007869705.1"/>
</dbReference>
<evidence type="ECO:0000313" key="7">
    <source>
        <dbReference type="EMBL" id="EPQ53581.1"/>
    </source>
</evidence>
<organism evidence="7 8">
    <name type="scientific">Gloeophyllum trabeum (strain ATCC 11539 / FP-39264 / Madison 617)</name>
    <name type="common">Brown rot fungus</name>
    <dbReference type="NCBI Taxonomy" id="670483"/>
    <lineage>
        <taxon>Eukaryota</taxon>
        <taxon>Fungi</taxon>
        <taxon>Dikarya</taxon>
        <taxon>Basidiomycota</taxon>
        <taxon>Agaricomycotina</taxon>
        <taxon>Agaricomycetes</taxon>
        <taxon>Gloeophyllales</taxon>
        <taxon>Gloeophyllaceae</taxon>
        <taxon>Gloeophyllum</taxon>
    </lineage>
</organism>
<dbReference type="InterPro" id="IPR017853">
    <property type="entry name" value="GH"/>
</dbReference>
<dbReference type="EC" id="3.2.1.89" evidence="3 6"/>
<feature type="signal peptide" evidence="6">
    <location>
        <begin position="1"/>
        <end position="21"/>
    </location>
</feature>
<dbReference type="EMBL" id="KB469305">
    <property type="protein sequence ID" value="EPQ53581.1"/>
    <property type="molecule type" value="Genomic_DNA"/>
</dbReference>
<name>S7Q0W5_GLOTA</name>
<keyword evidence="5 6" id="KW-0326">Glycosidase</keyword>
<dbReference type="InterPro" id="IPR011683">
    <property type="entry name" value="Glyco_hydro_53"/>
</dbReference>
<protein>
    <recommendedName>
        <fullName evidence="3 6">Arabinogalactan endo-beta-1,4-galactanase</fullName>
        <ecNumber evidence="3 6">3.2.1.89</ecNumber>
    </recommendedName>
</protein>
<keyword evidence="6" id="KW-0732">Signal</keyword>
<comment type="similarity">
    <text evidence="2 6">Belongs to the glycosyl hydrolase 53 family.</text>
</comment>
<dbReference type="PANTHER" id="PTHR34983">
    <property type="entry name" value="ARABINOGALACTAN ENDO-BETA-1,4-GALACTANASE A"/>
    <property type="match status" value="1"/>
</dbReference>
<dbReference type="GeneID" id="19308820"/>
<comment type="catalytic activity">
    <reaction evidence="1 6">
        <text>The enzyme specifically hydrolyzes (1-&gt;4)-beta-D-galactosidic linkages in type I arabinogalactans.</text>
        <dbReference type="EC" id="3.2.1.89"/>
    </reaction>
</comment>
<proteinExistence type="inferred from homology"/>
<dbReference type="AlphaFoldDB" id="S7Q0W5"/>
<evidence type="ECO:0000256" key="4">
    <source>
        <dbReference type="ARBA" id="ARBA00022801"/>
    </source>
</evidence>
<dbReference type="HOGENOM" id="CLU_011259_0_0_1"/>
<keyword evidence="8" id="KW-1185">Reference proteome</keyword>
<dbReference type="GO" id="GO:0045490">
    <property type="term" value="P:pectin catabolic process"/>
    <property type="evidence" value="ECO:0007669"/>
    <property type="project" value="TreeGrafter"/>
</dbReference>
<dbReference type="GO" id="GO:0031218">
    <property type="term" value="F:arabinogalactan endo-1,4-beta-galactosidase activity"/>
    <property type="evidence" value="ECO:0007669"/>
    <property type="project" value="UniProtKB-EC"/>
</dbReference>
<dbReference type="eggNOG" id="ENOG502SJR5">
    <property type="taxonomic scope" value="Eukaryota"/>
</dbReference>
<dbReference type="Proteomes" id="UP000030669">
    <property type="component" value="Unassembled WGS sequence"/>
</dbReference>
<evidence type="ECO:0000313" key="8">
    <source>
        <dbReference type="Proteomes" id="UP000030669"/>
    </source>
</evidence>
<keyword evidence="4 6" id="KW-0378">Hydrolase</keyword>
<dbReference type="Pfam" id="PF07745">
    <property type="entry name" value="Glyco_hydro_53"/>
    <property type="match status" value="1"/>
</dbReference>
<accession>S7Q0W5</accession>